<accession>A0AAE3EVJ3</accession>
<evidence type="ECO:0000313" key="7">
    <source>
        <dbReference type="EMBL" id="MCG2461855.1"/>
    </source>
</evidence>
<dbReference type="EMBL" id="JAIRBC010000021">
    <property type="protein sequence ID" value="MCG2461855.1"/>
    <property type="molecule type" value="Genomic_DNA"/>
</dbReference>
<dbReference type="GO" id="GO:0016020">
    <property type="term" value="C:membrane"/>
    <property type="evidence" value="ECO:0007669"/>
    <property type="project" value="UniProtKB-SubCell"/>
</dbReference>
<dbReference type="RefSeq" id="WP_317902998.1">
    <property type="nucleotide sequence ID" value="NZ_JAIRBC010000021.1"/>
</dbReference>
<evidence type="ECO:0000256" key="4">
    <source>
        <dbReference type="ARBA" id="ARBA00022989"/>
    </source>
</evidence>
<evidence type="ECO:0000256" key="5">
    <source>
        <dbReference type="ARBA" id="ARBA00023136"/>
    </source>
</evidence>
<keyword evidence="5 6" id="KW-0472">Membrane</keyword>
<evidence type="ECO:0000256" key="6">
    <source>
        <dbReference type="SAM" id="Phobius"/>
    </source>
</evidence>
<evidence type="ECO:0000313" key="8">
    <source>
        <dbReference type="Proteomes" id="UP001200642"/>
    </source>
</evidence>
<name>A0AAE3EVJ3_9FLAO</name>
<dbReference type="PANTHER" id="PTHR42723">
    <property type="entry name" value="CHLOROPHYLL SYNTHASE"/>
    <property type="match status" value="1"/>
</dbReference>
<keyword evidence="2" id="KW-1003">Cell membrane</keyword>
<dbReference type="NCBIfam" id="NF035940">
    <property type="entry name" value="prenyl_rel_EboC"/>
    <property type="match status" value="1"/>
</dbReference>
<gene>
    <name evidence="7" type="primary">eboC</name>
    <name evidence="7" type="ORF">K8352_13935</name>
</gene>
<dbReference type="PANTHER" id="PTHR42723:SF1">
    <property type="entry name" value="CHLOROPHYLL SYNTHASE, CHLOROPLASTIC"/>
    <property type="match status" value="1"/>
</dbReference>
<reference evidence="7" key="1">
    <citation type="submission" date="2023-02" db="EMBL/GenBank/DDBJ databases">
        <title>Genome of Flavobacteriaceae gen. nov. sp. strain F89.</title>
        <authorList>
            <person name="Wang Y."/>
        </authorList>
    </citation>
    <scope>NUCLEOTIDE SEQUENCE</scope>
    <source>
        <strain evidence="7">F89</strain>
    </source>
</reference>
<feature type="transmembrane region" description="Helical" evidence="6">
    <location>
        <begin position="252"/>
        <end position="269"/>
    </location>
</feature>
<feature type="transmembrane region" description="Helical" evidence="6">
    <location>
        <begin position="194"/>
        <end position="215"/>
    </location>
</feature>
<keyword evidence="3 6" id="KW-0812">Transmembrane</keyword>
<evidence type="ECO:0000256" key="2">
    <source>
        <dbReference type="ARBA" id="ARBA00022475"/>
    </source>
</evidence>
<evidence type="ECO:0000256" key="1">
    <source>
        <dbReference type="ARBA" id="ARBA00004141"/>
    </source>
</evidence>
<dbReference type="InterPro" id="IPR044878">
    <property type="entry name" value="UbiA_sf"/>
</dbReference>
<protein>
    <submittedName>
        <fullName evidence="7">UbiA-like protein EboC</fullName>
    </submittedName>
</protein>
<dbReference type="AlphaFoldDB" id="A0AAE3EVJ3"/>
<feature type="transmembrane region" description="Helical" evidence="6">
    <location>
        <begin position="116"/>
        <end position="132"/>
    </location>
</feature>
<sequence>MNFKAYAQLARPANLPTAAADILAGAAIAGTFILNDQGKMGELQIDSLLLLVASSLFLYAAGVILNDVFDFKLDQIERPERPIPSGMVSLRSAAIYGAILLLLGILLAFLVNSLSGIVALLLAVSILFYDAIAKQHSIFGPLNMGVCRGLNLLLGISILGTLPYWWFAFVPIVYIASITLISRGEVHGNNKKHIIFAAVLYAVVILLVLGLLYLGDRNLGRVLPFLAIFAIAVFLPLFKAYRENSPENIKKAVVAGVLSVILLDSAIAVGFSHWWIGVLMILLLPLSLGLSRLFAVT</sequence>
<dbReference type="Pfam" id="PF01040">
    <property type="entry name" value="UbiA"/>
    <property type="match status" value="1"/>
</dbReference>
<comment type="caution">
    <text evidence="7">The sequence shown here is derived from an EMBL/GenBank/DDBJ whole genome shotgun (WGS) entry which is preliminary data.</text>
</comment>
<dbReference type="InterPro" id="IPR000537">
    <property type="entry name" value="UbiA_prenyltransferase"/>
</dbReference>
<feature type="transmembrane region" description="Helical" evidence="6">
    <location>
        <begin position="12"/>
        <end position="35"/>
    </location>
</feature>
<feature type="transmembrane region" description="Helical" evidence="6">
    <location>
        <begin position="164"/>
        <end position="182"/>
    </location>
</feature>
<evidence type="ECO:0000256" key="3">
    <source>
        <dbReference type="ARBA" id="ARBA00022692"/>
    </source>
</evidence>
<dbReference type="CDD" id="cd13964">
    <property type="entry name" value="PT_UbiA_1"/>
    <property type="match status" value="1"/>
</dbReference>
<keyword evidence="8" id="KW-1185">Reference proteome</keyword>
<proteinExistence type="predicted"/>
<feature type="transmembrane region" description="Helical" evidence="6">
    <location>
        <begin position="90"/>
        <end position="110"/>
    </location>
</feature>
<feature type="transmembrane region" description="Helical" evidence="6">
    <location>
        <begin position="221"/>
        <end position="240"/>
    </location>
</feature>
<dbReference type="InterPro" id="IPR050475">
    <property type="entry name" value="Prenyltransferase_related"/>
</dbReference>
<organism evidence="7 8">
    <name type="scientific">Cerina litoralis</name>
    <dbReference type="NCBI Taxonomy" id="2874477"/>
    <lineage>
        <taxon>Bacteria</taxon>
        <taxon>Pseudomonadati</taxon>
        <taxon>Bacteroidota</taxon>
        <taxon>Flavobacteriia</taxon>
        <taxon>Flavobacteriales</taxon>
        <taxon>Flavobacteriaceae</taxon>
        <taxon>Cerina</taxon>
    </lineage>
</organism>
<feature type="transmembrane region" description="Helical" evidence="6">
    <location>
        <begin position="275"/>
        <end position="295"/>
    </location>
</feature>
<dbReference type="Proteomes" id="UP001200642">
    <property type="component" value="Unassembled WGS sequence"/>
</dbReference>
<dbReference type="Gene3D" id="1.10.357.140">
    <property type="entry name" value="UbiA prenyltransferase"/>
    <property type="match status" value="1"/>
</dbReference>
<comment type="subcellular location">
    <subcellularLocation>
        <location evidence="1">Membrane</location>
        <topology evidence="1">Multi-pass membrane protein</topology>
    </subcellularLocation>
</comment>
<feature type="transmembrane region" description="Helical" evidence="6">
    <location>
        <begin position="47"/>
        <end position="69"/>
    </location>
</feature>
<dbReference type="GO" id="GO:0016765">
    <property type="term" value="F:transferase activity, transferring alkyl or aryl (other than methyl) groups"/>
    <property type="evidence" value="ECO:0007669"/>
    <property type="project" value="InterPro"/>
</dbReference>
<keyword evidence="4 6" id="KW-1133">Transmembrane helix</keyword>